<comment type="similarity">
    <text evidence="4">Belongs to the elongation factor P family.</text>
</comment>
<evidence type="ECO:0000256" key="2">
    <source>
        <dbReference type="ARBA" id="ARBA00004496"/>
    </source>
</evidence>
<comment type="caution">
    <text evidence="12">The sequence shown here is derived from an EMBL/GenBank/DDBJ whole genome shotgun (WGS) entry which is preliminary data.</text>
</comment>
<dbReference type="InterPro" id="IPR020599">
    <property type="entry name" value="Transl_elong_fac_P/YeiP"/>
</dbReference>
<dbReference type="FunFam" id="2.30.30.30:FF:000003">
    <property type="entry name" value="Elongation factor P"/>
    <property type="match status" value="1"/>
</dbReference>
<dbReference type="InterPro" id="IPR012340">
    <property type="entry name" value="NA-bd_OB-fold"/>
</dbReference>
<accession>A0ABD3MP75</accession>
<evidence type="ECO:0000313" key="12">
    <source>
        <dbReference type="EMBL" id="KAL3762315.1"/>
    </source>
</evidence>
<keyword evidence="6" id="KW-0150">Chloroplast</keyword>
<dbReference type="GO" id="GO:0005829">
    <property type="term" value="C:cytosol"/>
    <property type="evidence" value="ECO:0007669"/>
    <property type="project" value="UniProtKB-ARBA"/>
</dbReference>
<dbReference type="GO" id="GO:0009507">
    <property type="term" value="C:chloroplast"/>
    <property type="evidence" value="ECO:0007669"/>
    <property type="project" value="UniProtKB-SubCell"/>
</dbReference>
<feature type="domain" description="Translation elongation factor P/YeiP central" evidence="11">
    <location>
        <begin position="153"/>
        <end position="208"/>
    </location>
</feature>
<comment type="subcellular location">
    <subcellularLocation>
        <location evidence="2">Cytoplasm</location>
    </subcellularLocation>
    <subcellularLocation>
        <location evidence="1">Plastid</location>
        <location evidence="1">Chloroplast</location>
    </subcellularLocation>
</comment>
<dbReference type="InterPro" id="IPR011768">
    <property type="entry name" value="Transl_elongation_fac_P"/>
</dbReference>
<evidence type="ECO:0000259" key="11">
    <source>
        <dbReference type="SMART" id="SM01185"/>
    </source>
</evidence>
<proteinExistence type="inferred from homology"/>
<comment type="pathway">
    <text evidence="3">Protein biosynthesis; polypeptide chain elongation.</text>
</comment>
<dbReference type="SUPFAM" id="SSF50249">
    <property type="entry name" value="Nucleic acid-binding proteins"/>
    <property type="match status" value="2"/>
</dbReference>
<keyword evidence="9" id="KW-0648">Protein biosynthesis</keyword>
<dbReference type="NCBIfam" id="NF001810">
    <property type="entry name" value="PRK00529.1"/>
    <property type="match status" value="1"/>
</dbReference>
<sequence>MTHKPISFIPPATRMHAWRLKPKNHTTTTENNNIIMSLRPLLISGLLAAATAFSPVGNNNVIAARSLPSPHPSHSSSSSSSALSMVAVDTSEIKNGLTIEIDGDPYKIMSFSIMKQARGAAKTTIKMKNLKRGNTIENTYRSGEKFETAEIIRKPSQYTYEDEAGNYMFMDNESFEEVLVESKMIEDQKKWISDGMICDLIFFKGDVIEVRAPSPYVFEVVETEPNMKGNTSQGYTKPAVLSCGATISVPGFVEQGQMVKVDTEKGEYIERV</sequence>
<reference evidence="12 13" key="1">
    <citation type="submission" date="2024-10" db="EMBL/GenBank/DDBJ databases">
        <title>Updated reference genomes for cyclostephanoid diatoms.</title>
        <authorList>
            <person name="Roberts W.R."/>
            <person name="Alverson A.J."/>
        </authorList>
    </citation>
    <scope>NUCLEOTIDE SEQUENCE [LARGE SCALE GENOMIC DNA]</scope>
    <source>
        <strain evidence="12 13">AJA276-08</strain>
    </source>
</reference>
<evidence type="ECO:0000256" key="4">
    <source>
        <dbReference type="ARBA" id="ARBA00009479"/>
    </source>
</evidence>
<dbReference type="PROSITE" id="PS01275">
    <property type="entry name" value="EFP"/>
    <property type="match status" value="1"/>
</dbReference>
<dbReference type="FunFam" id="2.40.50.140:FF:000009">
    <property type="entry name" value="Elongation factor P"/>
    <property type="match status" value="1"/>
</dbReference>
<dbReference type="GO" id="GO:0003746">
    <property type="term" value="F:translation elongation factor activity"/>
    <property type="evidence" value="ECO:0007669"/>
    <property type="project" value="UniProtKB-KW"/>
</dbReference>
<evidence type="ECO:0000313" key="13">
    <source>
        <dbReference type="Proteomes" id="UP001530315"/>
    </source>
</evidence>
<evidence type="ECO:0000256" key="3">
    <source>
        <dbReference type="ARBA" id="ARBA00004815"/>
    </source>
</evidence>
<dbReference type="InterPro" id="IPR008991">
    <property type="entry name" value="Translation_prot_SH3-like_sf"/>
</dbReference>
<keyword evidence="5" id="KW-0963">Cytoplasm</keyword>
<evidence type="ECO:0000256" key="8">
    <source>
        <dbReference type="ARBA" id="ARBA00022768"/>
    </source>
</evidence>
<gene>
    <name evidence="12" type="ORF">ACHAW5_006315</name>
</gene>
<evidence type="ECO:0000256" key="6">
    <source>
        <dbReference type="ARBA" id="ARBA00022528"/>
    </source>
</evidence>
<evidence type="ECO:0008006" key="14">
    <source>
        <dbReference type="Google" id="ProtNLM"/>
    </source>
</evidence>
<dbReference type="HAMAP" id="MF_00141">
    <property type="entry name" value="EF_P"/>
    <property type="match status" value="1"/>
</dbReference>
<dbReference type="InterPro" id="IPR014722">
    <property type="entry name" value="Rib_uL2_dom2"/>
</dbReference>
<dbReference type="Proteomes" id="UP001530315">
    <property type="component" value="Unassembled WGS sequence"/>
</dbReference>
<dbReference type="PANTHER" id="PTHR30053:SF14">
    <property type="entry name" value="TRANSLATION ELONGATION FACTOR KOW-LIKE DOMAIN-CONTAINING PROTEIN"/>
    <property type="match status" value="1"/>
</dbReference>
<keyword evidence="13" id="KW-1185">Reference proteome</keyword>
<dbReference type="SMART" id="SM00841">
    <property type="entry name" value="Elong-fact-P_C"/>
    <property type="match status" value="1"/>
</dbReference>
<dbReference type="Gene3D" id="2.30.30.30">
    <property type="match status" value="1"/>
</dbReference>
<dbReference type="SMART" id="SM01185">
    <property type="entry name" value="EFP"/>
    <property type="match status" value="1"/>
</dbReference>
<evidence type="ECO:0000256" key="1">
    <source>
        <dbReference type="ARBA" id="ARBA00004229"/>
    </source>
</evidence>
<dbReference type="Pfam" id="PF01132">
    <property type="entry name" value="EFP"/>
    <property type="match status" value="1"/>
</dbReference>
<dbReference type="CDD" id="cd05794">
    <property type="entry name" value="S1_EF-P_repeat_2"/>
    <property type="match status" value="1"/>
</dbReference>
<keyword evidence="7" id="KW-0934">Plastid</keyword>
<evidence type="ECO:0000259" key="10">
    <source>
        <dbReference type="SMART" id="SM00841"/>
    </source>
</evidence>
<evidence type="ECO:0000256" key="7">
    <source>
        <dbReference type="ARBA" id="ARBA00022640"/>
    </source>
</evidence>
<evidence type="ECO:0000256" key="9">
    <source>
        <dbReference type="ARBA" id="ARBA00022917"/>
    </source>
</evidence>
<keyword evidence="8" id="KW-0251">Elongation factor</keyword>
<dbReference type="Pfam" id="PF09285">
    <property type="entry name" value="Elong-fact-P_C"/>
    <property type="match status" value="1"/>
</dbReference>
<dbReference type="InterPro" id="IPR013852">
    <property type="entry name" value="Transl_elong_P/YeiP_CS"/>
</dbReference>
<dbReference type="InterPro" id="IPR013185">
    <property type="entry name" value="Transl_elong_KOW-like"/>
</dbReference>
<dbReference type="EMBL" id="JALLAZ020001831">
    <property type="protein sequence ID" value="KAL3762315.1"/>
    <property type="molecule type" value="Genomic_DNA"/>
</dbReference>
<name>A0ABD3MP75_9STRA</name>
<dbReference type="FunFam" id="2.40.50.140:FF:000004">
    <property type="entry name" value="Elongation factor P"/>
    <property type="match status" value="1"/>
</dbReference>
<dbReference type="SUPFAM" id="SSF50104">
    <property type="entry name" value="Translation proteins SH3-like domain"/>
    <property type="match status" value="1"/>
</dbReference>
<dbReference type="AlphaFoldDB" id="A0ABD3MP75"/>
<dbReference type="InterPro" id="IPR001059">
    <property type="entry name" value="Transl_elong_P/YeiP_cen"/>
</dbReference>
<feature type="domain" description="Elongation factor P C-terminal" evidence="10">
    <location>
        <begin position="216"/>
        <end position="271"/>
    </location>
</feature>
<dbReference type="PANTHER" id="PTHR30053">
    <property type="entry name" value="ELONGATION FACTOR P"/>
    <property type="match status" value="1"/>
</dbReference>
<dbReference type="InterPro" id="IPR015365">
    <property type="entry name" value="Elong-fact-P_C"/>
</dbReference>
<protein>
    <recommendedName>
        <fullName evidence="14">Elongation factor P</fullName>
    </recommendedName>
</protein>
<dbReference type="NCBIfam" id="TIGR00038">
    <property type="entry name" value="efp"/>
    <property type="match status" value="1"/>
</dbReference>
<dbReference type="Gene3D" id="2.40.50.140">
    <property type="entry name" value="Nucleic acid-binding proteins"/>
    <property type="match status" value="2"/>
</dbReference>
<organism evidence="12 13">
    <name type="scientific">Stephanodiscus triporus</name>
    <dbReference type="NCBI Taxonomy" id="2934178"/>
    <lineage>
        <taxon>Eukaryota</taxon>
        <taxon>Sar</taxon>
        <taxon>Stramenopiles</taxon>
        <taxon>Ochrophyta</taxon>
        <taxon>Bacillariophyta</taxon>
        <taxon>Coscinodiscophyceae</taxon>
        <taxon>Thalassiosirophycidae</taxon>
        <taxon>Stephanodiscales</taxon>
        <taxon>Stephanodiscaceae</taxon>
        <taxon>Stephanodiscus</taxon>
    </lineage>
</organism>
<dbReference type="Pfam" id="PF08207">
    <property type="entry name" value="EFP_N"/>
    <property type="match status" value="1"/>
</dbReference>
<evidence type="ECO:0000256" key="5">
    <source>
        <dbReference type="ARBA" id="ARBA00022490"/>
    </source>
</evidence>